<feature type="domain" description="Prolyl 3,4-dihydroxylase TPA1/OFD1 N-terminal" evidence="1">
    <location>
        <begin position="112"/>
        <end position="197"/>
    </location>
</feature>
<evidence type="ECO:0000313" key="2">
    <source>
        <dbReference type="EMBL" id="MBH8577770.1"/>
    </source>
</evidence>
<dbReference type="Pfam" id="PF13661">
    <property type="entry name" value="2OG-FeII_Oxy_4"/>
    <property type="match status" value="1"/>
</dbReference>
<evidence type="ECO:0000313" key="3">
    <source>
        <dbReference type="Proteomes" id="UP000662314"/>
    </source>
</evidence>
<dbReference type="InterPro" id="IPR039558">
    <property type="entry name" value="TPA1/OFD1_N"/>
</dbReference>
<comment type="caution">
    <text evidence="2">The sequence shown here is derived from an EMBL/GenBank/DDBJ whole genome shotgun (WGS) entry which is preliminary data.</text>
</comment>
<dbReference type="AlphaFoldDB" id="A0A8J7I7V2"/>
<name>A0A8J7I7V2_9NOST</name>
<sequence>MLDLNVIRTGIMQEVPYRWAFLQNLLPQKESLELSNNYPQEGFYKDGKGFPMRMVFDEIQDITKPRITDYPKLNNLWQQLVDDLHTTAYRAAVGELTGLNLMDDLMYIYFFRYDVENFFPPHPDSPIIRMVQMFYFNQEWDFNWGGCLRILKDDNADSVFQEIPPLLNTSVILMRSDNSWHTVTPVSKEATQSRLTLKVAFIKQQEYFAQKTISS</sequence>
<dbReference type="EMBL" id="JAECZA010000292">
    <property type="protein sequence ID" value="MBH8577770.1"/>
    <property type="molecule type" value="Genomic_DNA"/>
</dbReference>
<keyword evidence="3" id="KW-1185">Reference proteome</keyword>
<dbReference type="Proteomes" id="UP000662314">
    <property type="component" value="Unassembled WGS sequence"/>
</dbReference>
<gene>
    <name evidence="2" type="ORF">I8752_33360</name>
</gene>
<reference evidence="2 3" key="1">
    <citation type="journal article" date="2021" name="Int. J. Syst. Evol. Microbiol.">
        <title>Amazonocrinis nigriterrae gen. nov., sp. nov., Atlanticothrix silvestris gen. nov., sp. nov. and Dendronalium phyllosphericum gen. nov., sp. nov., nostocacean cyanobacteria from Brazilian environments.</title>
        <authorList>
            <person name="Alvarenga D.O."/>
            <person name="Andreote A.P.D."/>
            <person name="Branco L.H.Z."/>
            <person name="Delbaje E."/>
            <person name="Cruz R.B."/>
            <person name="Varani A.M."/>
            <person name="Fiore M.F."/>
        </authorList>
    </citation>
    <scope>NUCLEOTIDE SEQUENCE [LARGE SCALE GENOMIC DNA]</scope>
    <source>
        <strain evidence="2 3">CENA369</strain>
    </source>
</reference>
<accession>A0A8J7I7V2</accession>
<evidence type="ECO:0000259" key="1">
    <source>
        <dbReference type="Pfam" id="PF13661"/>
    </source>
</evidence>
<protein>
    <submittedName>
        <fullName evidence="2">2OG-Fe(II) oxygenase</fullName>
    </submittedName>
</protein>
<organism evidence="2 3">
    <name type="scientific">Dendronalium phyllosphericum CENA369</name>
    <dbReference type="NCBI Taxonomy" id="1725256"/>
    <lineage>
        <taxon>Bacteria</taxon>
        <taxon>Bacillati</taxon>
        <taxon>Cyanobacteriota</taxon>
        <taxon>Cyanophyceae</taxon>
        <taxon>Nostocales</taxon>
        <taxon>Nostocaceae</taxon>
        <taxon>Dendronalium</taxon>
        <taxon>Dendronalium phyllosphericum</taxon>
    </lineage>
</organism>
<proteinExistence type="predicted"/>
<dbReference type="RefSeq" id="WP_214436460.1">
    <property type="nucleotide sequence ID" value="NZ_CAWPUQ010000228.1"/>
</dbReference>
<dbReference type="Gene3D" id="2.60.120.620">
    <property type="entry name" value="q2cbj1_9rhob like domain"/>
    <property type="match status" value="1"/>
</dbReference>